<accession>A0A067PK13</accession>
<evidence type="ECO:0000313" key="3">
    <source>
        <dbReference type="EMBL" id="KDQ54185.1"/>
    </source>
</evidence>
<dbReference type="InParanoid" id="A0A067PK13"/>
<gene>
    <name evidence="3" type="ORF">JAAARDRAFT_196922</name>
</gene>
<reference evidence="4" key="1">
    <citation type="journal article" date="2014" name="Proc. Natl. Acad. Sci. U.S.A.">
        <title>Extensive sampling of basidiomycete genomes demonstrates inadequacy of the white-rot/brown-rot paradigm for wood decay fungi.</title>
        <authorList>
            <person name="Riley R."/>
            <person name="Salamov A.A."/>
            <person name="Brown D.W."/>
            <person name="Nagy L.G."/>
            <person name="Floudas D."/>
            <person name="Held B.W."/>
            <person name="Levasseur A."/>
            <person name="Lombard V."/>
            <person name="Morin E."/>
            <person name="Otillar R."/>
            <person name="Lindquist E.A."/>
            <person name="Sun H."/>
            <person name="LaButti K.M."/>
            <person name="Schmutz J."/>
            <person name="Jabbour D."/>
            <person name="Luo H."/>
            <person name="Baker S.E."/>
            <person name="Pisabarro A.G."/>
            <person name="Walton J.D."/>
            <person name="Blanchette R.A."/>
            <person name="Henrissat B."/>
            <person name="Martin F."/>
            <person name="Cullen D."/>
            <person name="Hibbett D.S."/>
            <person name="Grigoriev I.V."/>
        </authorList>
    </citation>
    <scope>NUCLEOTIDE SEQUENCE [LARGE SCALE GENOMIC DNA]</scope>
    <source>
        <strain evidence="4">MUCL 33604</strain>
    </source>
</reference>
<evidence type="ECO:0000256" key="1">
    <source>
        <dbReference type="ARBA" id="ARBA00022581"/>
    </source>
</evidence>
<dbReference type="OrthoDB" id="10688306at2759"/>
<sequence length="704" mass="78599">MPPCEIDTVINFICRIILIFCEGLHLGIAILSHAHGHVEHHLGDLLNEEDFHRPWNTAPTPPPPTAPSVGTPDFTTTPACSPSPPSPRELDFLARLATRDGVRRRTLSLDPLFVLQARINTLNSTLDYPDTRSNTPDYENYETADFNEHLIFWVVCLLEALRSLLLVLGEVRPYLTDDERARIEGPTGDVRNIRETLIEAINRGEWRQDIAEHALEVRYNQFSDEDPLFAPDEDVDGNVILDVLIPIPQPPRFEEVVPEVVDLTEDDDRVVKGSGTKGDPFVLLLNGTDNTFPPNNDNTAKECDSTPCPNRYTYTGTDDYDYSIGGDHGFRPVTPEHIFQELRQYREPTPQIPVESPESPVIPLRVDTPPSPTTPPTQLPPLAVTLVQIPQAPILPIAAPPPLPPIPTPQLPVMAAVQMTDAQFQQLLDTLKGSNSKVERIAAPGHYDGDKKEYDDWHNNVVAYIDANAKAYGTDKAKFLYVTSLLRGAASTWRKHIRTQWTQHEGLLVTEKAKATPDAAEINREEKARIRILETKQGNRTADEYLTDYNRFVLEAKLDLPDAFHIDNLKRNVNTEIIRKIETGITKPPTGFVDYGAGIIWIDEATRQFNAQHCQTQLSAQACPFIPRPQTVFIQRGQPPRQFTPQQYRPPSGPPPSQSGSGQNLQNWRTGMGTTFGGSGQPMDLSCARASAVCYNCQQKGHFA</sequence>
<proteinExistence type="predicted"/>
<dbReference type="PANTHER" id="PTHR13037">
    <property type="entry name" value="FORMIN"/>
    <property type="match status" value="1"/>
</dbReference>
<evidence type="ECO:0000313" key="4">
    <source>
        <dbReference type="Proteomes" id="UP000027265"/>
    </source>
</evidence>
<organism evidence="3 4">
    <name type="scientific">Jaapia argillacea MUCL 33604</name>
    <dbReference type="NCBI Taxonomy" id="933084"/>
    <lineage>
        <taxon>Eukaryota</taxon>
        <taxon>Fungi</taxon>
        <taxon>Dikarya</taxon>
        <taxon>Basidiomycota</taxon>
        <taxon>Agaricomycotina</taxon>
        <taxon>Agaricomycetes</taxon>
        <taxon>Agaricomycetidae</taxon>
        <taxon>Jaapiales</taxon>
        <taxon>Jaapiaceae</taxon>
        <taxon>Jaapia</taxon>
    </lineage>
</organism>
<dbReference type="AlphaFoldDB" id="A0A067PK13"/>
<feature type="compositionally biased region" description="Polar residues" evidence="2">
    <location>
        <begin position="664"/>
        <end position="673"/>
    </location>
</feature>
<evidence type="ECO:0000256" key="2">
    <source>
        <dbReference type="SAM" id="MobiDB-lite"/>
    </source>
</evidence>
<keyword evidence="4" id="KW-1185">Reference proteome</keyword>
<name>A0A067PK13_9AGAM</name>
<dbReference type="HOGENOM" id="CLU_024400_0_0_1"/>
<dbReference type="EMBL" id="KL197730">
    <property type="protein sequence ID" value="KDQ54185.1"/>
    <property type="molecule type" value="Genomic_DNA"/>
</dbReference>
<feature type="region of interest" description="Disordered" evidence="2">
    <location>
        <begin position="53"/>
        <end position="87"/>
    </location>
</feature>
<dbReference type="Proteomes" id="UP000027265">
    <property type="component" value="Unassembled WGS sequence"/>
</dbReference>
<feature type="region of interest" description="Disordered" evidence="2">
    <location>
        <begin position="640"/>
        <end position="676"/>
    </location>
</feature>
<dbReference type="STRING" id="933084.A0A067PK13"/>
<keyword evidence="1" id="KW-0945">Host-virus interaction</keyword>
<protein>
    <recommendedName>
        <fullName evidence="5">Retrotransposon gag domain-containing protein</fullName>
    </recommendedName>
</protein>
<evidence type="ECO:0008006" key="5">
    <source>
        <dbReference type="Google" id="ProtNLM"/>
    </source>
</evidence>
<dbReference type="PANTHER" id="PTHR13037:SF24">
    <property type="entry name" value="POLYCOMB PROTEIN PCL-RELATED"/>
    <property type="match status" value="1"/>
</dbReference>